<dbReference type="Proteomes" id="UP000076023">
    <property type="component" value="Unassembled WGS sequence"/>
</dbReference>
<dbReference type="FunFam" id="1.20.58.220:FF:000004">
    <property type="entry name" value="Phosphate-specific transport system accessory protein PhoU"/>
    <property type="match status" value="1"/>
</dbReference>
<dbReference type="PANTHER" id="PTHR42930:SF3">
    <property type="entry name" value="PHOSPHATE-SPECIFIC TRANSPORT SYSTEM ACCESSORY PROTEIN PHOU"/>
    <property type="match status" value="1"/>
</dbReference>
<dbReference type="Pfam" id="PF01895">
    <property type="entry name" value="PhoU"/>
    <property type="match status" value="2"/>
</dbReference>
<feature type="domain" description="PhoU" evidence="9">
    <location>
        <begin position="129"/>
        <end position="209"/>
    </location>
</feature>
<dbReference type="SUPFAM" id="SSF109755">
    <property type="entry name" value="PhoU-like"/>
    <property type="match status" value="1"/>
</dbReference>
<accession>A0A146G928</accession>
<comment type="similarity">
    <text evidence="2 8">Belongs to the PhoU family.</text>
</comment>
<evidence type="ECO:0000256" key="4">
    <source>
        <dbReference type="ARBA" id="ARBA00022448"/>
    </source>
</evidence>
<feature type="domain" description="PhoU" evidence="9">
    <location>
        <begin position="24"/>
        <end position="108"/>
    </location>
</feature>
<dbReference type="GO" id="GO:0006817">
    <property type="term" value="P:phosphate ion transport"/>
    <property type="evidence" value="ECO:0007669"/>
    <property type="project" value="UniProtKB-KW"/>
</dbReference>
<dbReference type="EMBL" id="BDCO01000002">
    <property type="protein sequence ID" value="GAT33384.1"/>
    <property type="molecule type" value="Genomic_DNA"/>
</dbReference>
<dbReference type="GO" id="GO:0045936">
    <property type="term" value="P:negative regulation of phosphate metabolic process"/>
    <property type="evidence" value="ECO:0007669"/>
    <property type="project" value="InterPro"/>
</dbReference>
<comment type="function">
    <text evidence="7 8">Plays a role in the regulation of phosphate uptake.</text>
</comment>
<evidence type="ECO:0000256" key="3">
    <source>
        <dbReference type="ARBA" id="ARBA00011738"/>
    </source>
</evidence>
<comment type="caution">
    <text evidence="10">The sequence shown here is derived from an EMBL/GenBank/DDBJ whole genome shotgun (WGS) entry which is preliminary data.</text>
</comment>
<dbReference type="Gene3D" id="1.20.58.220">
    <property type="entry name" value="Phosphate transport system protein phou homolog 2, domain 2"/>
    <property type="match status" value="1"/>
</dbReference>
<evidence type="ECO:0000256" key="1">
    <source>
        <dbReference type="ARBA" id="ARBA00004496"/>
    </source>
</evidence>
<dbReference type="NCBIfam" id="TIGR02135">
    <property type="entry name" value="phoU_full"/>
    <property type="match status" value="1"/>
</dbReference>
<dbReference type="OrthoDB" id="9814256at2"/>
<dbReference type="PIRSF" id="PIRSF003107">
    <property type="entry name" value="PhoU"/>
    <property type="match status" value="1"/>
</dbReference>
<dbReference type="FunCoup" id="A0A146G928">
    <property type="interactions" value="404"/>
</dbReference>
<dbReference type="InterPro" id="IPR038078">
    <property type="entry name" value="PhoU-like_sf"/>
</dbReference>
<dbReference type="STRING" id="690879.TSACC_21799"/>
<reference evidence="11" key="1">
    <citation type="journal article" date="2017" name="Genome Announc.">
        <title>Draft Genome Sequence of Terrimicrobium sacchariphilum NM-5T, a Facultative Anaerobic Soil Bacterium of the Class Spartobacteria.</title>
        <authorList>
            <person name="Qiu Y.L."/>
            <person name="Tourlousse D.M."/>
            <person name="Matsuura N."/>
            <person name="Ohashi A."/>
            <person name="Sekiguchi Y."/>
        </authorList>
    </citation>
    <scope>NUCLEOTIDE SEQUENCE [LARGE SCALE GENOMIC DNA]</scope>
    <source>
        <strain evidence="11">NM-5</strain>
    </source>
</reference>
<comment type="subunit">
    <text evidence="3 8">Homodimer.</text>
</comment>
<dbReference type="InParanoid" id="A0A146G928"/>
<evidence type="ECO:0000256" key="5">
    <source>
        <dbReference type="ARBA" id="ARBA00022490"/>
    </source>
</evidence>
<dbReference type="InterPro" id="IPR028366">
    <property type="entry name" value="PhoU"/>
</dbReference>
<dbReference type="AlphaFoldDB" id="A0A146G928"/>
<name>A0A146G928_TERSA</name>
<keyword evidence="5 8" id="KW-0963">Cytoplasm</keyword>
<evidence type="ECO:0000313" key="10">
    <source>
        <dbReference type="EMBL" id="GAT33384.1"/>
    </source>
</evidence>
<comment type="subcellular location">
    <subcellularLocation>
        <location evidence="1 8">Cytoplasm</location>
    </subcellularLocation>
</comment>
<evidence type="ECO:0000259" key="9">
    <source>
        <dbReference type="Pfam" id="PF01895"/>
    </source>
</evidence>
<evidence type="ECO:0000256" key="6">
    <source>
        <dbReference type="ARBA" id="ARBA00022592"/>
    </source>
</evidence>
<keyword evidence="6 8" id="KW-0592">Phosphate transport</keyword>
<gene>
    <name evidence="10" type="ORF">TSACC_21799</name>
</gene>
<protein>
    <recommendedName>
        <fullName evidence="8">Phosphate-specific transport system accessory protein PhoU</fullName>
    </recommendedName>
</protein>
<dbReference type="GO" id="GO:0030643">
    <property type="term" value="P:intracellular phosphate ion homeostasis"/>
    <property type="evidence" value="ECO:0007669"/>
    <property type="project" value="InterPro"/>
</dbReference>
<evidence type="ECO:0000256" key="2">
    <source>
        <dbReference type="ARBA" id="ARBA00008107"/>
    </source>
</evidence>
<evidence type="ECO:0000256" key="8">
    <source>
        <dbReference type="PIRNR" id="PIRNR003107"/>
    </source>
</evidence>
<keyword evidence="4 8" id="KW-0813">Transport</keyword>
<evidence type="ECO:0000313" key="11">
    <source>
        <dbReference type="Proteomes" id="UP000076023"/>
    </source>
</evidence>
<dbReference type="RefSeq" id="WP_075079120.1">
    <property type="nucleotide sequence ID" value="NZ_BDCO01000002.1"/>
</dbReference>
<proteinExistence type="inferred from homology"/>
<dbReference type="GO" id="GO:0005737">
    <property type="term" value="C:cytoplasm"/>
    <property type="evidence" value="ECO:0007669"/>
    <property type="project" value="UniProtKB-SubCell"/>
</dbReference>
<evidence type="ECO:0000256" key="7">
    <source>
        <dbReference type="ARBA" id="ARBA00056181"/>
    </source>
</evidence>
<organism evidence="10 11">
    <name type="scientific">Terrimicrobium sacchariphilum</name>
    <dbReference type="NCBI Taxonomy" id="690879"/>
    <lineage>
        <taxon>Bacteria</taxon>
        <taxon>Pseudomonadati</taxon>
        <taxon>Verrucomicrobiota</taxon>
        <taxon>Terrimicrobiia</taxon>
        <taxon>Terrimicrobiales</taxon>
        <taxon>Terrimicrobiaceae</taxon>
        <taxon>Terrimicrobium</taxon>
    </lineage>
</organism>
<sequence length="226" mass="25831">MGSAHILSTFESALSEFRDNALMMASLTQRNFEHARQGLFERDEDWSNTVIADDEEVDTLEMQLDRQGIDLMVRFHPVASDLRTVVSTMKFSVNLERIADQSVNIARRSRKLTGRTPVPELADLAEQYRFTGLMLDDAIRAFADSNVELARTLRERDRTLDIMNRDFAEKLTSLMPEKPDNIPSYMDLIFTARFLERIGDQAKNIGDDVIYAVSAEESRHPRRGGE</sequence>
<dbReference type="PANTHER" id="PTHR42930">
    <property type="entry name" value="PHOSPHATE-SPECIFIC TRANSPORT SYSTEM ACCESSORY PROTEIN PHOU"/>
    <property type="match status" value="1"/>
</dbReference>
<keyword evidence="11" id="KW-1185">Reference proteome</keyword>
<dbReference type="InterPro" id="IPR026022">
    <property type="entry name" value="PhoU_dom"/>
</dbReference>